<organism evidence="2">
    <name type="scientific">Eutreptiella gymnastica</name>
    <dbReference type="NCBI Taxonomy" id="73025"/>
    <lineage>
        <taxon>Eukaryota</taxon>
        <taxon>Discoba</taxon>
        <taxon>Euglenozoa</taxon>
        <taxon>Euglenida</taxon>
        <taxon>Spirocuta</taxon>
        <taxon>Euglenophyceae</taxon>
        <taxon>Eutreptiales</taxon>
        <taxon>Eutreptiaceae</taxon>
        <taxon>Eutreptiella</taxon>
    </lineage>
</organism>
<proteinExistence type="predicted"/>
<accession>A0A7S1IPM5</accession>
<feature type="compositionally biased region" description="Polar residues" evidence="1">
    <location>
        <begin position="63"/>
        <end position="73"/>
    </location>
</feature>
<dbReference type="AlphaFoldDB" id="A0A7S1IPM5"/>
<sequence>MIAKSRAPVCRGVGRAVATLTLGGSARHMVETPPPARWPQKGREHTHRGKGVGLTIVLHTRSVSHSEASSTMDPPTPHPPEAMAQSSGHGTGGGWRSGAIWWKSGHPLGRALSILMQMTPNKGNHLASAARAVATLTLEGSARLSRSKWQGFGLRWPCAGRGLPSLEDALSLSGLLAGRAYTVQERPTHTQGGVVSVRVFRALLPEIASKLPQGFNCCWAAPTQYKKDDCQKPSPCV</sequence>
<reference evidence="2" key="1">
    <citation type="submission" date="2021-01" db="EMBL/GenBank/DDBJ databases">
        <authorList>
            <person name="Corre E."/>
            <person name="Pelletier E."/>
            <person name="Niang G."/>
            <person name="Scheremetjew M."/>
            <person name="Finn R."/>
            <person name="Kale V."/>
            <person name="Holt S."/>
            <person name="Cochrane G."/>
            <person name="Meng A."/>
            <person name="Brown T."/>
            <person name="Cohen L."/>
        </authorList>
    </citation>
    <scope>NUCLEOTIDE SEQUENCE</scope>
    <source>
        <strain evidence="2">NIES-381</strain>
    </source>
</reference>
<feature type="region of interest" description="Disordered" evidence="1">
    <location>
        <begin position="27"/>
        <end position="48"/>
    </location>
</feature>
<name>A0A7S1IPM5_9EUGL</name>
<evidence type="ECO:0000313" key="2">
    <source>
        <dbReference type="EMBL" id="CAD9019070.1"/>
    </source>
</evidence>
<feature type="region of interest" description="Disordered" evidence="1">
    <location>
        <begin position="63"/>
        <end position="96"/>
    </location>
</feature>
<dbReference type="EMBL" id="HBGA01080958">
    <property type="protein sequence ID" value="CAD9019070.1"/>
    <property type="molecule type" value="Transcribed_RNA"/>
</dbReference>
<evidence type="ECO:0000256" key="1">
    <source>
        <dbReference type="SAM" id="MobiDB-lite"/>
    </source>
</evidence>
<protein>
    <submittedName>
        <fullName evidence="2">Uncharacterized protein</fullName>
    </submittedName>
</protein>
<gene>
    <name evidence="2" type="ORF">EGYM00392_LOCUS30184</name>
</gene>